<dbReference type="PANTHER" id="PTHR37951:SF1">
    <property type="entry name" value="TYPE VI SECRETION SYSTEM COMPONENT TSSA1"/>
    <property type="match status" value="1"/>
</dbReference>
<dbReference type="EMBL" id="CP014841">
    <property type="protein sequence ID" value="AND69044.1"/>
    <property type="molecule type" value="Genomic_DNA"/>
</dbReference>
<name>A0A160N0Q3_9GAMM</name>
<dbReference type="OrthoDB" id="9771118at2"/>
<organism evidence="2 3">
    <name type="scientific">Dyella thiooxydans</name>
    <dbReference type="NCBI Taxonomy" id="445710"/>
    <lineage>
        <taxon>Bacteria</taxon>
        <taxon>Pseudomonadati</taxon>
        <taxon>Pseudomonadota</taxon>
        <taxon>Gammaproteobacteria</taxon>
        <taxon>Lysobacterales</taxon>
        <taxon>Rhodanobacteraceae</taxon>
        <taxon>Dyella</taxon>
    </lineage>
</organism>
<evidence type="ECO:0000313" key="3">
    <source>
        <dbReference type="Proteomes" id="UP000077255"/>
    </source>
</evidence>
<dbReference type="PANTHER" id="PTHR37951">
    <property type="entry name" value="CYTOPLASMIC PROTEIN-RELATED"/>
    <property type="match status" value="1"/>
</dbReference>
<accession>A0A160N0Q3</accession>
<dbReference type="InterPro" id="IPR017740">
    <property type="entry name" value="TssA-like"/>
</dbReference>
<dbReference type="Proteomes" id="UP000077255">
    <property type="component" value="Chromosome"/>
</dbReference>
<proteinExistence type="predicted"/>
<dbReference type="InterPro" id="IPR010657">
    <property type="entry name" value="ImpA_N"/>
</dbReference>
<feature type="domain" description="ImpA N-terminal" evidence="1">
    <location>
        <begin position="10"/>
        <end position="132"/>
    </location>
</feature>
<dbReference type="PATRIC" id="fig|445710.3.peg.1586"/>
<gene>
    <name evidence="2" type="ORF">ATSB10_15900</name>
</gene>
<dbReference type="NCBIfam" id="TIGR03363">
    <property type="entry name" value="VI_chp_8"/>
    <property type="match status" value="1"/>
</dbReference>
<dbReference type="RefSeq" id="WP_063671823.1">
    <property type="nucleotide sequence ID" value="NZ_CP014841.1"/>
</dbReference>
<dbReference type="Pfam" id="PF06812">
    <property type="entry name" value="ImpA_N"/>
    <property type="match status" value="1"/>
</dbReference>
<evidence type="ECO:0000313" key="2">
    <source>
        <dbReference type="EMBL" id="AND69044.1"/>
    </source>
</evidence>
<protein>
    <recommendedName>
        <fullName evidence="1">ImpA N-terminal domain-containing protein</fullName>
    </recommendedName>
</protein>
<evidence type="ECO:0000259" key="1">
    <source>
        <dbReference type="Pfam" id="PF06812"/>
    </source>
</evidence>
<sequence>MSDDLLTSYLSPLGEDAPCGTDLEYDADFMALERAAAPRAERAMGDSVKAAEEPEWDKVIALSNGLFERTRDLRVATYLSTAWLRTEGLAGLARGLGLVHGLLENFWDAVHPQLDAEDDNDPTARVNAVVPLGDPLAVLAYLRNTPFVASPRIGRFSLRDLRVAQGTLKVPGNENGEGLPSMTDIEACCLDCDEGQLTGSLEAAAQILDLGKAIDTLFTDRIGTLGPDLKPLLTDAYELKKFLDAQVALRTPEAAAPGEEGVAGDETGGAPAAGGVAVAAGRIQSPEDVRRRLDELCEYYARYEPASPLPILLRRAQRLVGLSFPELLQDLAPGGLSELRTISGTDEF</sequence>
<reference evidence="2 3" key="1">
    <citation type="submission" date="2016-02" db="EMBL/GenBank/DDBJ databases">
        <title>Complete genome sequencing and analysis of ATSB10, Dyella thiooxydans isolated from rhizosphere soil of sunflower (Helianthus annuus L.).</title>
        <authorList>
            <person name="Lee Y."/>
            <person name="Hwangbo K."/>
            <person name="Chung H."/>
            <person name="Yoo J."/>
            <person name="Kim K.Y."/>
            <person name="Sa T.M."/>
            <person name="Um Y."/>
            <person name="Madhaiyan M."/>
        </authorList>
    </citation>
    <scope>NUCLEOTIDE SEQUENCE [LARGE SCALE GENOMIC DNA]</scope>
    <source>
        <strain evidence="2 3">ATSB10</strain>
    </source>
</reference>
<dbReference type="STRING" id="445710.ATSB10_15900"/>
<dbReference type="AlphaFoldDB" id="A0A160N0Q3"/>
<dbReference type="KEGG" id="dtx:ATSB10_15900"/>
<keyword evidence="3" id="KW-1185">Reference proteome</keyword>